<reference evidence="4" key="2">
    <citation type="submission" date="2023-11" db="UniProtKB">
        <authorList>
            <consortium name="WormBaseParasite"/>
        </authorList>
    </citation>
    <scope>IDENTIFICATION</scope>
</reference>
<evidence type="ECO:0000259" key="2">
    <source>
        <dbReference type="Pfam" id="PF12937"/>
    </source>
</evidence>
<feature type="compositionally biased region" description="Low complexity" evidence="1">
    <location>
        <begin position="551"/>
        <end position="569"/>
    </location>
</feature>
<protein>
    <recommendedName>
        <fullName evidence="2">F-box domain-containing protein</fullName>
    </recommendedName>
</protein>
<dbReference type="GO" id="GO:0031398">
    <property type="term" value="P:positive regulation of protein ubiquitination"/>
    <property type="evidence" value="ECO:0007669"/>
    <property type="project" value="TreeGrafter"/>
</dbReference>
<evidence type="ECO:0000313" key="4">
    <source>
        <dbReference type="WBParaSite" id="TREG1_81240.1"/>
    </source>
</evidence>
<name>A0AA85K6K4_TRIRE</name>
<feature type="compositionally biased region" description="Low complexity" evidence="1">
    <location>
        <begin position="312"/>
        <end position="334"/>
    </location>
</feature>
<feature type="compositionally biased region" description="Basic residues" evidence="1">
    <location>
        <begin position="343"/>
        <end position="353"/>
    </location>
</feature>
<dbReference type="PANTHER" id="PTHR20933">
    <property type="entry name" value="F-BOX ONLY PROTEIN 33"/>
    <property type="match status" value="1"/>
</dbReference>
<dbReference type="PANTHER" id="PTHR20933:SF3">
    <property type="entry name" value="F-BOX ONLY PROTEIN 33"/>
    <property type="match status" value="1"/>
</dbReference>
<feature type="region of interest" description="Disordered" evidence="1">
    <location>
        <begin position="312"/>
        <end position="353"/>
    </location>
</feature>
<dbReference type="SUPFAM" id="SSF81383">
    <property type="entry name" value="F-box domain"/>
    <property type="match status" value="1"/>
</dbReference>
<evidence type="ECO:0000256" key="1">
    <source>
        <dbReference type="SAM" id="MobiDB-lite"/>
    </source>
</evidence>
<accession>A0AA85K6K4</accession>
<dbReference type="WBParaSite" id="TREG1_81240.1">
    <property type="protein sequence ID" value="TREG1_81240.1"/>
    <property type="gene ID" value="TREG1_81240"/>
</dbReference>
<dbReference type="Gene3D" id="3.80.10.10">
    <property type="entry name" value="Ribonuclease Inhibitor"/>
    <property type="match status" value="2"/>
</dbReference>
<reference evidence="3" key="1">
    <citation type="submission" date="2022-06" db="EMBL/GenBank/DDBJ databases">
        <authorList>
            <person name="Berger JAMES D."/>
            <person name="Berger JAMES D."/>
        </authorList>
    </citation>
    <scope>NUCLEOTIDE SEQUENCE [LARGE SCALE GENOMIC DNA]</scope>
</reference>
<dbReference type="AlphaFoldDB" id="A0AA85K6K4"/>
<dbReference type="Pfam" id="PF12937">
    <property type="entry name" value="F-box-like"/>
    <property type="match status" value="1"/>
</dbReference>
<organism evidence="3 4">
    <name type="scientific">Trichobilharzia regenti</name>
    <name type="common">Nasal bird schistosome</name>
    <dbReference type="NCBI Taxonomy" id="157069"/>
    <lineage>
        <taxon>Eukaryota</taxon>
        <taxon>Metazoa</taxon>
        <taxon>Spiralia</taxon>
        <taxon>Lophotrochozoa</taxon>
        <taxon>Platyhelminthes</taxon>
        <taxon>Trematoda</taxon>
        <taxon>Digenea</taxon>
        <taxon>Strigeidida</taxon>
        <taxon>Schistosomatoidea</taxon>
        <taxon>Schistosomatidae</taxon>
        <taxon>Trichobilharzia</taxon>
    </lineage>
</organism>
<keyword evidence="3" id="KW-1185">Reference proteome</keyword>
<sequence>MAVDSSYQTWSNLPYHIVKRIYEYLGDDCILSSTVCKHWRDVVFANRSLWKKIRIFPSNFPKFEAFKNPIIPIKICSEIKLEFNPFDESHLAIVEAVLNSLCSNIMLHSISLRPTVNEPYSECVAGIRDRIPKKMITSLCEVITKAKCLKHFYWVGGFHDKDEVNCVLRSLKSNQKHNLLSLQIIRLFHMNQSMLYLDSKSFIFFNLSQFSTNYLHLSEDILLVLTKNASQLRILKLFVQNSIQGLPLIRNQVWRHIHELLPNFRVNLFLICVKDLKLLVRSNLMNQHMSFISDFSEELNDQLPVDSSMSALYSTSHTPSSSSSYTLQQQQQQEYEQESAEHHYHHHHNSHHHLPVEQNQMNQLLSDRLLPSALPLDSISIYYSKPDPLSYLVQYLMDTFATSLKHFYLIDTFSTVSVMSNNSSNILHNTSYYTTDSHNTIYRFIANAPVNTLLKSDIAIDYDNYDCVDSDYQSMFSSHSSYHSLLLDSTSDFDMLSCDSSHDFLDYEENACNQNYYSGNLLMPISTSLPLSSSSSGSSSSMPVLRRSLVSLEQQSHQSTSPSTSKSSSEAVVPNECNTKSTIVSLGEENESTVFRHGIVNEGGDNVVVRSSSSCCSSAFLPVTNSPDDITQTSKTNIDFVSDNHLNNPYRQTLREDPRSLPSSSSPHLIFYSPNLYKTLDDVNPDPFVMLAWRCQQLSHFTLIGYWFNIVDMKAFTALRGSSLKSFHIPRCCISVDDQSWPFNLDENLNEMSRNLGYKWTPLQDLDLPSTVWSHQPPDVNACFYEIQNSFDLDNITD</sequence>
<dbReference type="InterPro" id="IPR032675">
    <property type="entry name" value="LRR_dom_sf"/>
</dbReference>
<proteinExistence type="predicted"/>
<feature type="domain" description="F-box" evidence="2">
    <location>
        <begin position="10"/>
        <end position="54"/>
    </location>
</feature>
<dbReference type="InterPro" id="IPR001810">
    <property type="entry name" value="F-box_dom"/>
</dbReference>
<dbReference type="Proteomes" id="UP000050795">
    <property type="component" value="Unassembled WGS sequence"/>
</dbReference>
<dbReference type="InterPro" id="IPR036047">
    <property type="entry name" value="F-box-like_dom_sf"/>
</dbReference>
<dbReference type="Gene3D" id="1.20.1280.50">
    <property type="match status" value="1"/>
</dbReference>
<feature type="region of interest" description="Disordered" evidence="1">
    <location>
        <begin position="551"/>
        <end position="574"/>
    </location>
</feature>
<evidence type="ECO:0000313" key="3">
    <source>
        <dbReference type="Proteomes" id="UP000050795"/>
    </source>
</evidence>